<accession>A0AB34K2X9</accession>
<dbReference type="Gene3D" id="3.30.450.20">
    <property type="entry name" value="PAS domain"/>
    <property type="match status" value="2"/>
</dbReference>
<name>A0AB34K2X9_PRYPA</name>
<evidence type="ECO:0000313" key="2">
    <source>
        <dbReference type="Proteomes" id="UP001515480"/>
    </source>
</evidence>
<proteinExistence type="predicted"/>
<organism evidence="1 2">
    <name type="scientific">Prymnesium parvum</name>
    <name type="common">Toxic golden alga</name>
    <dbReference type="NCBI Taxonomy" id="97485"/>
    <lineage>
        <taxon>Eukaryota</taxon>
        <taxon>Haptista</taxon>
        <taxon>Haptophyta</taxon>
        <taxon>Prymnesiophyceae</taxon>
        <taxon>Prymnesiales</taxon>
        <taxon>Prymnesiaceae</taxon>
        <taxon>Prymnesium</taxon>
    </lineage>
</organism>
<dbReference type="AlphaFoldDB" id="A0AB34K2X9"/>
<protein>
    <submittedName>
        <fullName evidence="1">Uncharacterized protein</fullName>
    </submittedName>
</protein>
<sequence>MTSRLVWPSRRRVQEALHEHPLLFAVGACYVAWRLWHTLPSPATEEEEDASIAWENVRKAGRGRRPSLELTNERGDLRGALDPTESGWGWQVQEAPFAPKASGGSVLRQESSEKGGAKKRTVRFQLDASQDFYGFVYEYSGRCVAHGADPSFVGLTLREVLERTENTRLDGEELHKRFVAAAEAGGGWVSYEWRNNANVNHVLRGAFIIKISKWGRDFYAGVGYSVLAPQASHETGKHGAQQNLYGFIFDCDGVCVAHGASRSFVGKTLGQILELTENTQLNADDLLARFIDAATSGGGWVRYPWRNAADEPLRMKGAFVSTLERHTTVVSNCDAMTDEQAAVDTLLKDAASFQYTDSACKSAIKERSFLCMGFGYFGNDGSGGATGSSTPTQVPPSPAAAKAATAELKRQLGCASEWDDLAPLQAIMHDRSGRLAACAAEAHCWDAIELPSELGEALREHTCLHIGAFDSPNTDMARSGSEQFGQSDICAESMMM</sequence>
<dbReference type="Proteomes" id="UP001515480">
    <property type="component" value="Unassembled WGS sequence"/>
</dbReference>
<keyword evidence="2" id="KW-1185">Reference proteome</keyword>
<dbReference type="EMBL" id="JBGBPQ010000002">
    <property type="protein sequence ID" value="KAL1527592.1"/>
    <property type="molecule type" value="Genomic_DNA"/>
</dbReference>
<gene>
    <name evidence="1" type="ORF">AB1Y20_008979</name>
</gene>
<reference evidence="1 2" key="1">
    <citation type="journal article" date="2024" name="Science">
        <title>Giant polyketide synthase enzymes in the biosynthesis of giant marine polyether toxins.</title>
        <authorList>
            <person name="Fallon T.R."/>
            <person name="Shende V.V."/>
            <person name="Wierzbicki I.H."/>
            <person name="Pendleton A.L."/>
            <person name="Watervoot N.F."/>
            <person name="Auber R.P."/>
            <person name="Gonzalez D.J."/>
            <person name="Wisecaver J.H."/>
            <person name="Moore B.S."/>
        </authorList>
    </citation>
    <scope>NUCLEOTIDE SEQUENCE [LARGE SCALE GENOMIC DNA]</scope>
    <source>
        <strain evidence="1 2">12B1</strain>
    </source>
</reference>
<comment type="caution">
    <text evidence="1">The sequence shown here is derived from an EMBL/GenBank/DDBJ whole genome shotgun (WGS) entry which is preliminary data.</text>
</comment>
<evidence type="ECO:0000313" key="1">
    <source>
        <dbReference type="EMBL" id="KAL1527592.1"/>
    </source>
</evidence>